<evidence type="ECO:0000313" key="3">
    <source>
        <dbReference type="EMBL" id="ASD25841.1"/>
    </source>
</evidence>
<dbReference type="STRING" id="293.GCA_000988015_01806"/>
<sequence>MRRLLAITTALSVLAPGAWAPTAWAQTESVSARPDGATVVIYRDRPVDTVALMEQSRQPWSRLDRQGLALIVETRTVDLPAGEGIIRFRGLATGVVPQSAVLEGLPAHVVERNADFDLLSPASLMEKSVGEVVRVVRTNPATGEQVEKAAVIRAGAQGTVLEIDGRFEALDCSGQTERVVFDRIPEGLGDQPTLSVRTRAERAGRHTVTLAYLTTGLQWSADYVARLNPTDGTLDLTGWLTLANFGGTGFPDAPVQVVAGTLRKDAGTVPVEPLVRYPQNQCWPQGTTTLGSGLQPTYKQDRVEYTGPPVILPGPPPPPVPMAAREVTVTAMARQGELGDYKIYTLPEPTTVAARQTKQVRFLEREAVAYERVYRAGVLNPDEETQPTAIVMKLRNEEGAGLGVALPGGSVAVMQPDGAGGVLLAGQDRFEDKGVGLPLRLTFGESPDVRVQTRLVKSGSSTRGAVTTERTEVETTVTNARSEPVTVELVADAAGQRGFRIRSQSVRSRVDDTGYPVWTLSVPANGAATLKAAWTTTD</sequence>
<dbReference type="InterPro" id="IPR037291">
    <property type="entry name" value="DUF4139"/>
</dbReference>
<name>A0A1Z3LUK4_BREDI</name>
<evidence type="ECO:0000256" key="1">
    <source>
        <dbReference type="SAM" id="SignalP"/>
    </source>
</evidence>
<dbReference type="AlphaFoldDB" id="A0A1Z3LUK4"/>
<dbReference type="Pfam" id="PF13598">
    <property type="entry name" value="DUF4139"/>
    <property type="match status" value="1"/>
</dbReference>
<dbReference type="Proteomes" id="UP000197024">
    <property type="component" value="Chromosome"/>
</dbReference>
<dbReference type="EMBL" id="CP021995">
    <property type="protein sequence ID" value="ASD25841.1"/>
    <property type="molecule type" value="Genomic_DNA"/>
</dbReference>
<reference evidence="3 4" key="2">
    <citation type="submission" date="2017-06" db="EMBL/GenBank/DDBJ databases">
        <authorList>
            <person name="Kim H.J."/>
            <person name="Triplett B.A."/>
        </authorList>
    </citation>
    <scope>NUCLEOTIDE SEQUENCE [LARGE SCALE GENOMIC DNA]</scope>
    <source>
        <strain evidence="3 4">BZC3</strain>
    </source>
</reference>
<proteinExistence type="predicted"/>
<feature type="chain" id="PRO_5013255479" description="DUF4139 domain-containing protein" evidence="1">
    <location>
        <begin position="26"/>
        <end position="538"/>
    </location>
</feature>
<evidence type="ECO:0000313" key="4">
    <source>
        <dbReference type="Proteomes" id="UP000197024"/>
    </source>
</evidence>
<dbReference type="PANTHER" id="PTHR38075:SF1">
    <property type="entry name" value="DUF4139 DOMAIN-CONTAINING PROTEIN"/>
    <property type="match status" value="1"/>
</dbReference>
<reference evidence="3 4" key="1">
    <citation type="submission" date="2017-06" db="EMBL/GenBank/DDBJ databases">
        <title>Biodegradation of gentamicin by bacterial consortia AMQD4 in synthetic medium and raw gentamicin sewage.</title>
        <authorList>
            <person name="Chang H."/>
            <person name="Feng Y."/>
            <person name="Li Z."/>
            <person name="Xue J."/>
            <person name="Cheng D."/>
        </authorList>
    </citation>
    <scope>NUCLEOTIDE SEQUENCE [LARGE SCALE GENOMIC DNA]</scope>
    <source>
        <strain evidence="3 4">BZC3</strain>
    </source>
</reference>
<dbReference type="RefSeq" id="WP_088409975.1">
    <property type="nucleotide sequence ID" value="NZ_CP021995.1"/>
</dbReference>
<organism evidence="3 4">
    <name type="scientific">Brevundimonas diminuta</name>
    <name type="common">Pseudomonas diminuta</name>
    <dbReference type="NCBI Taxonomy" id="293"/>
    <lineage>
        <taxon>Bacteria</taxon>
        <taxon>Pseudomonadati</taxon>
        <taxon>Pseudomonadota</taxon>
        <taxon>Alphaproteobacteria</taxon>
        <taxon>Caulobacterales</taxon>
        <taxon>Caulobacteraceae</taxon>
        <taxon>Brevundimonas</taxon>
    </lineage>
</organism>
<accession>A0A1Z3LUK4</accession>
<gene>
    <name evidence="3" type="ORF">CD943_02410</name>
</gene>
<dbReference type="PANTHER" id="PTHR38075">
    <property type="entry name" value="DUF4139 DOMAIN-CONTAINING PROTEIN"/>
    <property type="match status" value="1"/>
</dbReference>
<feature type="domain" description="DUF4139" evidence="2">
    <location>
        <begin position="208"/>
        <end position="535"/>
    </location>
</feature>
<feature type="signal peptide" evidence="1">
    <location>
        <begin position="1"/>
        <end position="25"/>
    </location>
</feature>
<keyword evidence="1" id="KW-0732">Signal</keyword>
<evidence type="ECO:0000259" key="2">
    <source>
        <dbReference type="Pfam" id="PF13598"/>
    </source>
</evidence>
<protein>
    <recommendedName>
        <fullName evidence="2">DUF4139 domain-containing protein</fullName>
    </recommendedName>
</protein>